<dbReference type="SUPFAM" id="SSF50249">
    <property type="entry name" value="Nucleic acid-binding proteins"/>
    <property type="match status" value="1"/>
</dbReference>
<accession>A0ABD3ENM8</accession>
<comment type="caution">
    <text evidence="2">The sequence shown here is derived from an EMBL/GenBank/DDBJ whole genome shotgun (WGS) entry which is preliminary data.</text>
</comment>
<keyword evidence="3" id="KW-1185">Reference proteome</keyword>
<dbReference type="AlphaFoldDB" id="A0ABD3ENM8"/>
<dbReference type="CDD" id="cd04480">
    <property type="entry name" value="RPA1_DBD_A_like"/>
    <property type="match status" value="1"/>
</dbReference>
<dbReference type="Gene3D" id="2.40.50.140">
    <property type="entry name" value="Nucleic acid-binding proteins"/>
    <property type="match status" value="1"/>
</dbReference>
<dbReference type="InterPro" id="IPR012340">
    <property type="entry name" value="NA-bd_OB-fold"/>
</dbReference>
<sequence length="175" mass="20602">MAYSSETLFSVLNDLHSGSNAWAIKARVVRLYKQPSFANKNELGSVEMVIHDQEGVRIHVTMRPNIYEKFKKFLFEGEVYIIKKKKKIVIENRNSWRTTNNINKLAFYRASIMSPYEDAAFPRHMYNIRPLDQVQHDQDIDLSLLRAVMGRVISYQKPFEGLKSRRMDFRIQEAK</sequence>
<evidence type="ECO:0000259" key="1">
    <source>
        <dbReference type="Pfam" id="PF02721"/>
    </source>
</evidence>
<organism evidence="2 3">
    <name type="scientific">Castilleja foliolosa</name>
    <dbReference type="NCBI Taxonomy" id="1961234"/>
    <lineage>
        <taxon>Eukaryota</taxon>
        <taxon>Viridiplantae</taxon>
        <taxon>Streptophyta</taxon>
        <taxon>Embryophyta</taxon>
        <taxon>Tracheophyta</taxon>
        <taxon>Spermatophyta</taxon>
        <taxon>Magnoliopsida</taxon>
        <taxon>eudicotyledons</taxon>
        <taxon>Gunneridae</taxon>
        <taxon>Pentapetalae</taxon>
        <taxon>asterids</taxon>
        <taxon>lamiids</taxon>
        <taxon>Lamiales</taxon>
        <taxon>Orobanchaceae</taxon>
        <taxon>Pedicularideae</taxon>
        <taxon>Castillejinae</taxon>
        <taxon>Castilleja</taxon>
    </lineage>
</organism>
<evidence type="ECO:0000313" key="2">
    <source>
        <dbReference type="EMBL" id="KAL3656027.1"/>
    </source>
</evidence>
<feature type="domain" description="Replication protein A 70 kDa DNA-binding subunit B/D first OB fold" evidence="1">
    <location>
        <begin position="9"/>
        <end position="112"/>
    </location>
</feature>
<dbReference type="EMBL" id="JAVIJP010000001">
    <property type="protein sequence ID" value="KAL3656027.1"/>
    <property type="molecule type" value="Genomic_DNA"/>
</dbReference>
<name>A0ABD3ENM8_9LAMI</name>
<dbReference type="InterPro" id="IPR003871">
    <property type="entry name" value="RFA1B/D_OB_1st"/>
</dbReference>
<dbReference type="PANTHER" id="PTHR47165:SF4">
    <property type="entry name" value="OS03G0429900 PROTEIN"/>
    <property type="match status" value="1"/>
</dbReference>
<dbReference type="Proteomes" id="UP001632038">
    <property type="component" value="Unassembled WGS sequence"/>
</dbReference>
<dbReference type="PANTHER" id="PTHR47165">
    <property type="entry name" value="OS03G0429900 PROTEIN"/>
    <property type="match status" value="1"/>
</dbReference>
<proteinExistence type="predicted"/>
<reference evidence="3" key="1">
    <citation type="journal article" date="2024" name="IScience">
        <title>Strigolactones Initiate the Formation of Haustorium-like Structures in Castilleja.</title>
        <authorList>
            <person name="Buerger M."/>
            <person name="Peterson D."/>
            <person name="Chory J."/>
        </authorList>
    </citation>
    <scope>NUCLEOTIDE SEQUENCE [LARGE SCALE GENOMIC DNA]</scope>
</reference>
<evidence type="ECO:0000313" key="3">
    <source>
        <dbReference type="Proteomes" id="UP001632038"/>
    </source>
</evidence>
<gene>
    <name evidence="2" type="ORF">CASFOL_000423</name>
</gene>
<dbReference type="Pfam" id="PF02721">
    <property type="entry name" value="DUF223"/>
    <property type="match status" value="1"/>
</dbReference>
<protein>
    <recommendedName>
        <fullName evidence="1">Replication protein A 70 kDa DNA-binding subunit B/D first OB fold domain-containing protein</fullName>
    </recommendedName>
</protein>